<dbReference type="OrthoDB" id="9809404at2"/>
<dbReference type="InterPro" id="IPR002052">
    <property type="entry name" value="DNA_methylase_N6_adenine_CS"/>
</dbReference>
<evidence type="ECO:0000259" key="4">
    <source>
        <dbReference type="Pfam" id="PF22020"/>
    </source>
</evidence>
<dbReference type="InterPro" id="IPR000241">
    <property type="entry name" value="RlmKL-like_Mtase"/>
</dbReference>
<gene>
    <name evidence="5" type="ORF">CRT60_06905</name>
</gene>
<evidence type="ECO:0000256" key="2">
    <source>
        <dbReference type="ARBA" id="ARBA00022679"/>
    </source>
</evidence>
<dbReference type="PRINTS" id="PR00507">
    <property type="entry name" value="N12N6MTFRASE"/>
</dbReference>
<protein>
    <submittedName>
        <fullName evidence="5">RNA methyltransferase</fullName>
    </submittedName>
</protein>
<feature type="domain" description="RlmL ferredoxin-like" evidence="4">
    <location>
        <begin position="13"/>
        <end position="68"/>
    </location>
</feature>
<comment type="caution">
    <text evidence="5">The sequence shown here is derived from an EMBL/GenBank/DDBJ whole genome shotgun (WGS) entry which is preliminary data.</text>
</comment>
<dbReference type="RefSeq" id="WP_098735699.1">
    <property type="nucleotide sequence ID" value="NZ_PDKW01000039.1"/>
</dbReference>
<name>A0A2B8BKG0_9PROT</name>
<dbReference type="Pfam" id="PF22020">
    <property type="entry name" value="RlmL_1st"/>
    <property type="match status" value="1"/>
</dbReference>
<dbReference type="PROSITE" id="PS00092">
    <property type="entry name" value="N6_MTASE"/>
    <property type="match status" value="1"/>
</dbReference>
<reference evidence="6" key="1">
    <citation type="submission" date="2017-10" db="EMBL/GenBank/DDBJ databases">
        <authorList>
            <person name="Kravchenko I.K."/>
            <person name="Grouzdev D.S."/>
        </authorList>
    </citation>
    <scope>NUCLEOTIDE SEQUENCE [LARGE SCALE GENOMIC DNA]</scope>
    <source>
        <strain evidence="6">B2</strain>
    </source>
</reference>
<dbReference type="Gene3D" id="3.40.50.150">
    <property type="entry name" value="Vaccinia Virus protein VP39"/>
    <property type="match status" value="1"/>
</dbReference>
<dbReference type="InterPro" id="IPR029063">
    <property type="entry name" value="SAM-dependent_MTases_sf"/>
</dbReference>
<keyword evidence="1 5" id="KW-0489">Methyltransferase</keyword>
<evidence type="ECO:0000313" key="6">
    <source>
        <dbReference type="Proteomes" id="UP000225379"/>
    </source>
</evidence>
<organism evidence="5 6">
    <name type="scientific">Azospirillum palustre</name>
    <dbReference type="NCBI Taxonomy" id="2044885"/>
    <lineage>
        <taxon>Bacteria</taxon>
        <taxon>Pseudomonadati</taxon>
        <taxon>Pseudomonadota</taxon>
        <taxon>Alphaproteobacteria</taxon>
        <taxon>Rhodospirillales</taxon>
        <taxon>Azospirillaceae</taxon>
        <taxon>Azospirillum</taxon>
    </lineage>
</organism>
<dbReference type="InterPro" id="IPR053943">
    <property type="entry name" value="RlmKL-like_Mtase_CS"/>
</dbReference>
<evidence type="ECO:0000256" key="1">
    <source>
        <dbReference type="ARBA" id="ARBA00022603"/>
    </source>
</evidence>
<dbReference type="GO" id="GO:0003676">
    <property type="term" value="F:nucleic acid binding"/>
    <property type="evidence" value="ECO:0007669"/>
    <property type="project" value="InterPro"/>
</dbReference>
<evidence type="ECO:0000313" key="5">
    <source>
        <dbReference type="EMBL" id="PGH57707.1"/>
    </source>
</evidence>
<dbReference type="Proteomes" id="UP000225379">
    <property type="component" value="Unassembled WGS sequence"/>
</dbReference>
<dbReference type="GO" id="GO:0008990">
    <property type="term" value="F:rRNA (guanine-N2-)-methyltransferase activity"/>
    <property type="evidence" value="ECO:0007669"/>
    <property type="project" value="TreeGrafter"/>
</dbReference>
<feature type="domain" description="Ribosomal RNA large subunit methyltransferase K/L-like methyltransferase" evidence="3">
    <location>
        <begin position="183"/>
        <end position="373"/>
    </location>
</feature>
<proteinExistence type="predicted"/>
<dbReference type="EMBL" id="PDKW01000039">
    <property type="protein sequence ID" value="PGH57707.1"/>
    <property type="molecule type" value="Genomic_DNA"/>
</dbReference>
<dbReference type="CDD" id="cd11715">
    <property type="entry name" value="THUMP_AdoMetMT"/>
    <property type="match status" value="1"/>
</dbReference>
<keyword evidence="2 5" id="KW-0808">Transferase</keyword>
<dbReference type="AlphaFoldDB" id="A0A2B8BKG0"/>
<sequence length="398" mass="42421">MNTDPTSPAQPFEIFLVAAPGLEPVLCAEASDRGFTDPTMVKGGVTVTGGWPEVWRANLELRGATRVLARIASFRALHLAQLDKRARRVPWAEILRADVPVRVEASCKASRIYHAGAAAQRIERAIAEELGAPIVKAAPKKTGKSADKDAPEDDTRAVQIKARIDDDLCTISVDSSGESLHKRGHKEVVNKAPMRETLAALFLRQCGYDGRAPVPVVDPMCGSGTFVIEAAEIAAGLKPGRSRSFAFEQLATFDPARWQSLRGSTGTATPPPVRFYGSDRDAGAITMSRANAERAGVGAWTDFAHHAISDLTPPEGPAGLVIVNPPYGARIGEGKSLIPLYHAMGQTLKTRFAGWRVGIITNEAALAKATELPFQEGGVSVSNGGIRVTLYQTGVLGE</sequence>
<dbReference type="PANTHER" id="PTHR47313:SF1">
    <property type="entry name" value="RIBOSOMAL RNA LARGE SUBUNIT METHYLTRANSFERASE K_L"/>
    <property type="match status" value="1"/>
</dbReference>
<dbReference type="Pfam" id="PF01170">
    <property type="entry name" value="UPF0020"/>
    <property type="match status" value="1"/>
</dbReference>
<dbReference type="InterPro" id="IPR054170">
    <property type="entry name" value="RlmL_1st"/>
</dbReference>
<dbReference type="SUPFAM" id="SSF53335">
    <property type="entry name" value="S-adenosyl-L-methionine-dependent methyltransferases"/>
    <property type="match status" value="1"/>
</dbReference>
<accession>A0A2B8BKG0</accession>
<dbReference type="Gene3D" id="3.30.2130.30">
    <property type="match status" value="1"/>
</dbReference>
<keyword evidence="6" id="KW-1185">Reference proteome</keyword>
<dbReference type="PANTHER" id="PTHR47313">
    <property type="entry name" value="RIBOSOMAL RNA LARGE SUBUNIT METHYLTRANSFERASE K/L"/>
    <property type="match status" value="1"/>
</dbReference>
<dbReference type="PROSITE" id="PS01261">
    <property type="entry name" value="UPF0020"/>
    <property type="match status" value="1"/>
</dbReference>
<dbReference type="GO" id="GO:0070043">
    <property type="term" value="F:rRNA (guanine-N7-)-methyltransferase activity"/>
    <property type="evidence" value="ECO:0007669"/>
    <property type="project" value="TreeGrafter"/>
</dbReference>
<evidence type="ECO:0000259" key="3">
    <source>
        <dbReference type="Pfam" id="PF01170"/>
    </source>
</evidence>